<dbReference type="Pfam" id="PF13516">
    <property type="entry name" value="LRR_6"/>
    <property type="match status" value="3"/>
</dbReference>
<dbReference type="SUPFAM" id="SSF52540">
    <property type="entry name" value="P-loop containing nucleoside triphosphate hydrolases"/>
    <property type="match status" value="1"/>
</dbReference>
<dbReference type="PROSITE" id="PS50837">
    <property type="entry name" value="NACHT"/>
    <property type="match status" value="1"/>
</dbReference>
<evidence type="ECO:0000256" key="5">
    <source>
        <dbReference type="ARBA" id="ARBA00022741"/>
    </source>
</evidence>
<dbReference type="GO" id="GO:0005524">
    <property type="term" value="F:ATP binding"/>
    <property type="evidence" value="ECO:0007669"/>
    <property type="project" value="UniProtKB-KW"/>
</dbReference>
<reference evidence="8" key="1">
    <citation type="submission" date="2025-08" db="UniProtKB">
        <authorList>
            <consortium name="Ensembl"/>
        </authorList>
    </citation>
    <scope>IDENTIFICATION</scope>
</reference>
<dbReference type="InterPro" id="IPR050637">
    <property type="entry name" value="NLRP_innate_immun_reg"/>
</dbReference>
<dbReference type="PANTHER" id="PTHR45690:SF19">
    <property type="entry name" value="NACHT, LRR AND PYD DOMAINS-CONTAINING PROTEIN 3"/>
    <property type="match status" value="1"/>
</dbReference>
<organism evidence="8 9">
    <name type="scientific">Cyprinodon variegatus</name>
    <name type="common">Sheepshead minnow</name>
    <dbReference type="NCBI Taxonomy" id="28743"/>
    <lineage>
        <taxon>Eukaryota</taxon>
        <taxon>Metazoa</taxon>
        <taxon>Chordata</taxon>
        <taxon>Craniata</taxon>
        <taxon>Vertebrata</taxon>
        <taxon>Euteleostomi</taxon>
        <taxon>Actinopterygii</taxon>
        <taxon>Neopterygii</taxon>
        <taxon>Teleostei</taxon>
        <taxon>Neoteleostei</taxon>
        <taxon>Acanthomorphata</taxon>
        <taxon>Ovalentaria</taxon>
        <taxon>Atherinomorphae</taxon>
        <taxon>Cyprinodontiformes</taxon>
        <taxon>Cyprinodontidae</taxon>
        <taxon>Cyprinodon</taxon>
    </lineage>
</organism>
<dbReference type="GeneTree" id="ENSGT01150000287004"/>
<evidence type="ECO:0000256" key="4">
    <source>
        <dbReference type="ARBA" id="ARBA00022737"/>
    </source>
</evidence>
<keyword evidence="4" id="KW-0677">Repeat</keyword>
<evidence type="ECO:0000256" key="1">
    <source>
        <dbReference type="ARBA" id="ARBA00004496"/>
    </source>
</evidence>
<dbReference type="GO" id="GO:0005829">
    <property type="term" value="C:cytosol"/>
    <property type="evidence" value="ECO:0007669"/>
    <property type="project" value="UniProtKB-SubCell"/>
</dbReference>
<accession>A0A3Q2D2C2</accession>
<dbReference type="InterPro" id="IPR007111">
    <property type="entry name" value="NACHT_NTPase"/>
</dbReference>
<dbReference type="InterPro" id="IPR001611">
    <property type="entry name" value="Leu-rich_rpt"/>
</dbReference>
<keyword evidence="9" id="KW-1185">Reference proteome</keyword>
<reference evidence="8" key="2">
    <citation type="submission" date="2025-09" db="UniProtKB">
        <authorList>
            <consortium name="Ensembl"/>
        </authorList>
    </citation>
    <scope>IDENTIFICATION</scope>
</reference>
<keyword evidence="6" id="KW-0067">ATP-binding</keyword>
<dbReference type="OrthoDB" id="120976at2759"/>
<comment type="subcellular location">
    <subcellularLocation>
        <location evidence="1">Cytoplasm</location>
    </subcellularLocation>
</comment>
<proteinExistence type="inferred from homology"/>
<dbReference type="Gene3D" id="3.80.10.10">
    <property type="entry name" value="Ribonuclease Inhibitor"/>
    <property type="match status" value="2"/>
</dbReference>
<dbReference type="Proteomes" id="UP000265020">
    <property type="component" value="Unassembled WGS sequence"/>
</dbReference>
<dbReference type="GeneID" id="107097562"/>
<dbReference type="KEGG" id="cvg:107097562"/>
<dbReference type="AlphaFoldDB" id="A0A3Q2D2C2"/>
<dbReference type="InterPro" id="IPR032675">
    <property type="entry name" value="LRR_dom_sf"/>
</dbReference>
<dbReference type="InterPro" id="IPR027417">
    <property type="entry name" value="P-loop_NTPase"/>
</dbReference>
<dbReference type="Pfam" id="PF05729">
    <property type="entry name" value="NACHT"/>
    <property type="match status" value="1"/>
</dbReference>
<keyword evidence="3" id="KW-0963">Cytoplasm</keyword>
<feature type="domain" description="NACHT" evidence="7">
    <location>
        <begin position="114"/>
        <end position="249"/>
    </location>
</feature>
<evidence type="ECO:0000313" key="8">
    <source>
        <dbReference type="Ensembl" id="ENSCVAP00000012404.1"/>
    </source>
</evidence>
<dbReference type="RefSeq" id="XP_015250232.1">
    <property type="nucleotide sequence ID" value="XM_015394746.1"/>
</dbReference>
<evidence type="ECO:0000256" key="6">
    <source>
        <dbReference type="ARBA" id="ARBA00022840"/>
    </source>
</evidence>
<dbReference type="PANTHER" id="PTHR45690">
    <property type="entry name" value="NACHT, LRR AND PYD DOMAINS-CONTAINING PROTEIN 12"/>
    <property type="match status" value="1"/>
</dbReference>
<keyword evidence="5" id="KW-0547">Nucleotide-binding</keyword>
<protein>
    <submittedName>
        <fullName evidence="8">NACHT, LRR and PYD domains-containing protein 12-like</fullName>
    </submittedName>
</protein>
<dbReference type="SMART" id="SM00368">
    <property type="entry name" value="LRR_RI"/>
    <property type="match status" value="8"/>
</dbReference>
<dbReference type="SUPFAM" id="SSF52047">
    <property type="entry name" value="RNI-like"/>
    <property type="match status" value="1"/>
</dbReference>
<dbReference type="OMA" id="HGMQEMN"/>
<comment type="similarity">
    <text evidence="2">Belongs to the NLRP family.</text>
</comment>
<dbReference type="Gene3D" id="3.40.50.300">
    <property type="entry name" value="P-loop containing nucleotide triphosphate hydrolases"/>
    <property type="match status" value="1"/>
</dbReference>
<dbReference type="Ensembl" id="ENSCVAT00000019646.1">
    <property type="protein sequence ID" value="ENSCVAP00000012404.1"/>
    <property type="gene ID" value="ENSCVAG00000014823.1"/>
</dbReference>
<evidence type="ECO:0000313" key="9">
    <source>
        <dbReference type="Proteomes" id="UP000265020"/>
    </source>
</evidence>
<name>A0A3Q2D2C2_CYPVA</name>
<evidence type="ECO:0000259" key="7">
    <source>
        <dbReference type="PROSITE" id="PS50837"/>
    </source>
</evidence>
<sequence>MVLRPNQKLLLALTQTFASITGFINLLSFHRKGKQIYAVVVRSRVSFLEVDRMDKAEVLARILQSEDTSTVLGGQCPASVIKSRKCVPVTAKAQGGELGFLDEAIRTALTGQTRNVVLVGSEGVGKTTALHKLVADWAKGDCLQNFAHVFHFQFRRMGSIADELCLETLIQKSLHQIPAESAGLVTEKPDAVLFVLDGLDEHKHSLDPSAHSLTSDPRQPVSVSCLLASLLHGSLLKGAAFLVASRPTANLKFLKGTQVEVLGFQKPQRELYFNTFFTEPAAANRALEHMETTLGFYDFCASPRFCWTVCSIYKCLIDSAAKLPETLSQLFIDILVHLIQSLSLTKACSRGLLLALGKMASHCLHDPHACCSKDILDSCGFQQQLTTLGSFLKVHDEKEFSFHSQLMQEFVLAVAFFLDASTYEDVEKMLGNHKGCTKLLDFFMSGLSEPVQYRSLEELLGIFSSDQIKGFKSWFKSSSEKKLKDYNKSEHYRCFHLLHQVQNESLVKEILTPPAHPCIFHENLSLADCAALNYVITCLGEREKLSLSRTTISKEIMEVLLPSVRLSHTVMLSNCSIHIESIPLLASAVCMGATRELVLSHSNLGDEKAQVLFTGLRRAKLHRLNLNVCELTASCCGDLVSMLTSETSQLQILELMFNPISDQGFMTLCEAMHSPNCRLQELQLGNCDLTEASMEAFAAALCSGESRLRKIELKDNEIGDRGVEALCKALQQPNGKLQSLGLFDTCLTGVCCSHLMKVLMSEHCSLSELDLSLNDLGQEGALLLCQGLNRPNCPIEILGLTRCKLTQTVFQELGSVLKNGTCQIKSLLLAINKVGDQGVKYILEAVAHPSCLLEELSLEMTTLTDACVEDLCAALRANNTLKLLELRNNSLTDAAVPPIVQVMKEKHNMKELNLKYNDFSEDALLILDECPNIRY</sequence>
<evidence type="ECO:0000256" key="2">
    <source>
        <dbReference type="ARBA" id="ARBA00008665"/>
    </source>
</evidence>
<evidence type="ECO:0000256" key="3">
    <source>
        <dbReference type="ARBA" id="ARBA00022490"/>
    </source>
</evidence>